<evidence type="ECO:0000259" key="2">
    <source>
        <dbReference type="Pfam" id="PF00535"/>
    </source>
</evidence>
<keyword evidence="1" id="KW-0812">Transmembrane</keyword>
<dbReference type="SUPFAM" id="SSF53448">
    <property type="entry name" value="Nucleotide-diphospho-sugar transferases"/>
    <property type="match status" value="1"/>
</dbReference>
<proteinExistence type="predicted"/>
<evidence type="ECO:0000313" key="3">
    <source>
        <dbReference type="EMBL" id="GAA3761523.1"/>
    </source>
</evidence>
<dbReference type="InterPro" id="IPR029044">
    <property type="entry name" value="Nucleotide-diphossugar_trans"/>
</dbReference>
<feature type="domain" description="Glycosyltransferase 2-like" evidence="2">
    <location>
        <begin position="14"/>
        <end position="127"/>
    </location>
</feature>
<dbReference type="Gene3D" id="3.90.550.10">
    <property type="entry name" value="Spore Coat Polysaccharide Biosynthesis Protein SpsA, Chain A"/>
    <property type="match status" value="1"/>
</dbReference>
<name>A0ABP7GBN4_9FLAO</name>
<dbReference type="CDD" id="cd00761">
    <property type="entry name" value="Glyco_tranf_GTA_type"/>
    <property type="match status" value="1"/>
</dbReference>
<gene>
    <name evidence="3" type="ORF">GCM10022423_11040</name>
</gene>
<keyword evidence="4" id="KW-1185">Reference proteome</keyword>
<dbReference type="PANTHER" id="PTHR22916:SF3">
    <property type="entry name" value="UDP-GLCNAC:BETAGAL BETA-1,3-N-ACETYLGLUCOSAMINYLTRANSFERASE-LIKE PROTEIN 1"/>
    <property type="match status" value="1"/>
</dbReference>
<organism evidence="3 4">
    <name type="scientific">Flavobacterium ginsengiterrae</name>
    <dbReference type="NCBI Taxonomy" id="871695"/>
    <lineage>
        <taxon>Bacteria</taxon>
        <taxon>Pseudomonadati</taxon>
        <taxon>Bacteroidota</taxon>
        <taxon>Flavobacteriia</taxon>
        <taxon>Flavobacteriales</taxon>
        <taxon>Flavobacteriaceae</taxon>
        <taxon>Flavobacterium</taxon>
    </lineage>
</organism>
<keyword evidence="1" id="KW-1133">Transmembrane helix</keyword>
<dbReference type="Proteomes" id="UP001500748">
    <property type="component" value="Unassembled WGS sequence"/>
</dbReference>
<comment type="caution">
    <text evidence="3">The sequence shown here is derived from an EMBL/GenBank/DDBJ whole genome shotgun (WGS) entry which is preliminary data.</text>
</comment>
<feature type="transmembrane region" description="Helical" evidence="1">
    <location>
        <begin position="310"/>
        <end position="328"/>
    </location>
</feature>
<dbReference type="RefSeq" id="WP_345141409.1">
    <property type="nucleotide sequence ID" value="NZ_BAABDU010000003.1"/>
</dbReference>
<keyword evidence="1" id="KW-0472">Membrane</keyword>
<evidence type="ECO:0000256" key="1">
    <source>
        <dbReference type="SAM" id="Phobius"/>
    </source>
</evidence>
<dbReference type="PANTHER" id="PTHR22916">
    <property type="entry name" value="GLYCOSYLTRANSFERASE"/>
    <property type="match status" value="1"/>
</dbReference>
<dbReference type="EMBL" id="BAABDU010000003">
    <property type="protein sequence ID" value="GAA3761523.1"/>
    <property type="molecule type" value="Genomic_DNA"/>
</dbReference>
<protein>
    <submittedName>
        <fullName evidence="3">Glycosyltransferase</fullName>
    </submittedName>
</protein>
<accession>A0ABP7GBN4</accession>
<dbReference type="Pfam" id="PF00535">
    <property type="entry name" value="Glycos_transf_2"/>
    <property type="match status" value="1"/>
</dbReference>
<dbReference type="InterPro" id="IPR001173">
    <property type="entry name" value="Glyco_trans_2-like"/>
</dbReference>
<reference evidence="4" key="1">
    <citation type="journal article" date="2019" name="Int. J. Syst. Evol. Microbiol.">
        <title>The Global Catalogue of Microorganisms (GCM) 10K type strain sequencing project: providing services to taxonomists for standard genome sequencing and annotation.</title>
        <authorList>
            <consortium name="The Broad Institute Genomics Platform"/>
            <consortium name="The Broad Institute Genome Sequencing Center for Infectious Disease"/>
            <person name="Wu L."/>
            <person name="Ma J."/>
        </authorList>
    </citation>
    <scope>NUCLEOTIDE SEQUENCE [LARGE SCALE GENOMIC DNA]</scope>
    <source>
        <strain evidence="4">JCM 17337</strain>
    </source>
</reference>
<sequence length="342" mass="40921">MKEINSHIQSTFFSIIIPVYNVEDYLEQCLNSIFSQNYYNFEVLLINDGSKDSSLEICKKYEQIYDNIILIDKENGGVSDARNTGLKKSKGDYIFFCDSDDYWVGNDTLLNINSLIKESKPDLIIHEESRFFSEEDIICKYNQKFLKNKEGNFIDEIVNLVYYDLYAPSPWDKIIKRSILIENELFFPTEKKSEDIEWTGKLMYHIKTFSVYSKSFYFYRQARKGSFTTTIDEKNIIDVYIMVKNGLQKQQTNSEKLNQAVENFWACIYVIILKEFYVLSPKKRQEIWNDLLNWKYLLQSNRNLKVDKVMFFYKYLSFRLLIFFLNGYRIKTSFYKKYRASR</sequence>
<evidence type="ECO:0000313" key="4">
    <source>
        <dbReference type="Proteomes" id="UP001500748"/>
    </source>
</evidence>